<evidence type="ECO:0000256" key="5">
    <source>
        <dbReference type="ARBA" id="ARBA00023136"/>
    </source>
</evidence>
<dbReference type="PANTHER" id="PTHR11616:SF313">
    <property type="entry name" value="TRANSPORTER"/>
    <property type="match status" value="1"/>
</dbReference>
<feature type="transmembrane region" description="Helical" evidence="9">
    <location>
        <begin position="533"/>
        <end position="557"/>
    </location>
</feature>
<sequence length="583" mass="65773">MPLADGDAHSIDEPAARGTWTGKFDFLLSLLGYSVGLGNVWRFPYMAYSNGGGAFLIPFLCMLLLVGFPLMFMELSFGQYASLGPIAIFERFCPLFQGIGHGMVIVSSIVALYYNMIIAWTLFYMFASWTSELPWERCHDSWSSPHCYSYKDADECMAHNNSVFFNKTCYDQSTAIQLGIHAMNSSLKRSPAQDYFENYVLSISKGIEHMGEVRWQLALCLLGAWIIVFLCLSKGVQSSGKVVYFTALFPYAVLIILFFRGVTLPGAKEGIIFYLTPDFSRLKTAKVWCDAAVQIFFSLSPAWGGLITLASYNKFHNDCYKDSLIVSCSNITTSIFAGFVIFSIVGYLAKELNKDVSEVVDEGAGLAFIVYPEVVTRLPISPLWSFLFFFMLLTLGLDSQFALLETVTTAILDRFPWLRQKKPWVVLAMCVLGYIGGLSICTRGGFYVLQLMDNYAASWSVFLLAILESVVIAWVYGAYRFMRDVQTMIGQRGVLWHRFFFVFWKFLSPATLLFLLIFNWLQYKPMHLGAYIYPLWADVIGWCLAIAPLTAVPIMMVKQIIGAPKELSFTQVCYAFYKVTSSL</sequence>
<feature type="transmembrane region" description="Helical" evidence="9">
    <location>
        <begin position="324"/>
        <end position="349"/>
    </location>
</feature>
<evidence type="ECO:0000256" key="4">
    <source>
        <dbReference type="ARBA" id="ARBA00022989"/>
    </source>
</evidence>
<reference evidence="10 12" key="2">
    <citation type="journal article" date="2013" name="Nature">
        <title>Insights into bilaterian evolution from three spiralian genomes.</title>
        <authorList>
            <person name="Simakov O."/>
            <person name="Marletaz F."/>
            <person name="Cho S.J."/>
            <person name="Edsinger-Gonzales E."/>
            <person name="Havlak P."/>
            <person name="Hellsten U."/>
            <person name="Kuo D.H."/>
            <person name="Larsson T."/>
            <person name="Lv J."/>
            <person name="Arendt D."/>
            <person name="Savage R."/>
            <person name="Osoegawa K."/>
            <person name="de Jong P."/>
            <person name="Grimwood J."/>
            <person name="Chapman J.A."/>
            <person name="Shapiro H."/>
            <person name="Aerts A."/>
            <person name="Otillar R.P."/>
            <person name="Terry A.Y."/>
            <person name="Boore J.L."/>
            <person name="Grigoriev I.V."/>
            <person name="Lindberg D.R."/>
            <person name="Seaver E.C."/>
            <person name="Weisblat D.A."/>
            <person name="Putnam N.H."/>
            <person name="Rokhsar D.S."/>
        </authorList>
    </citation>
    <scope>NUCLEOTIDE SEQUENCE</scope>
    <source>
        <strain evidence="10 12">I ESC-2004</strain>
    </source>
</reference>
<feature type="transmembrane region" description="Helical" evidence="9">
    <location>
        <begin position="20"/>
        <end position="41"/>
    </location>
</feature>
<dbReference type="HOGENOM" id="CLU_006855_9_5_1"/>
<comment type="subcellular location">
    <subcellularLocation>
        <location evidence="1">Membrane</location>
        <topology evidence="1">Multi-pass membrane protein</topology>
    </subcellularLocation>
</comment>
<organism evidence="10">
    <name type="scientific">Capitella teleta</name>
    <name type="common">Polychaete worm</name>
    <dbReference type="NCBI Taxonomy" id="283909"/>
    <lineage>
        <taxon>Eukaryota</taxon>
        <taxon>Metazoa</taxon>
        <taxon>Spiralia</taxon>
        <taxon>Lophotrochozoa</taxon>
        <taxon>Annelida</taxon>
        <taxon>Polychaeta</taxon>
        <taxon>Sedentaria</taxon>
        <taxon>Scolecida</taxon>
        <taxon>Capitellidae</taxon>
        <taxon>Capitella</taxon>
    </lineage>
</organism>
<feature type="transmembrane region" description="Helical" evidence="9">
    <location>
        <begin position="455"/>
        <end position="479"/>
    </location>
</feature>
<dbReference type="EnsemblMetazoa" id="CapteT140539">
    <property type="protein sequence ID" value="CapteP140539"/>
    <property type="gene ID" value="CapteG140539"/>
</dbReference>
<dbReference type="PRINTS" id="PR00176">
    <property type="entry name" value="NANEUSMPORT"/>
</dbReference>
<dbReference type="PANTHER" id="PTHR11616">
    <property type="entry name" value="SODIUM/CHLORIDE DEPENDENT TRANSPORTER"/>
    <property type="match status" value="1"/>
</dbReference>
<feature type="disulfide bond" evidence="7">
    <location>
        <begin position="138"/>
        <end position="147"/>
    </location>
</feature>
<feature type="transmembrane region" description="Helical" evidence="9">
    <location>
        <begin position="103"/>
        <end position="127"/>
    </location>
</feature>
<dbReference type="Pfam" id="PF00209">
    <property type="entry name" value="SNF"/>
    <property type="match status" value="1"/>
</dbReference>
<dbReference type="InterPro" id="IPR000175">
    <property type="entry name" value="Na/ntran_symport"/>
</dbReference>
<dbReference type="InterPro" id="IPR037272">
    <property type="entry name" value="SNS_sf"/>
</dbReference>
<feature type="transmembrane region" description="Helical" evidence="9">
    <location>
        <begin position="242"/>
        <end position="259"/>
    </location>
</feature>
<evidence type="ECO:0000256" key="8">
    <source>
        <dbReference type="RuleBase" id="RU003732"/>
    </source>
</evidence>
<keyword evidence="6" id="KW-0479">Metal-binding</keyword>
<feature type="binding site" evidence="6">
    <location>
        <position position="330"/>
    </location>
    <ligand>
        <name>Na(+)</name>
        <dbReference type="ChEBI" id="CHEBI:29101"/>
        <label>1</label>
    </ligand>
</feature>
<dbReference type="OMA" id="FFWTWMW"/>
<dbReference type="GO" id="GO:0005886">
    <property type="term" value="C:plasma membrane"/>
    <property type="evidence" value="ECO:0007669"/>
    <property type="project" value="TreeGrafter"/>
</dbReference>
<feature type="binding site" evidence="6">
    <location>
        <position position="399"/>
    </location>
    <ligand>
        <name>Na(+)</name>
        <dbReference type="ChEBI" id="CHEBI:29101"/>
        <label>1</label>
    </ligand>
</feature>
<dbReference type="EMBL" id="KB301771">
    <property type="protein sequence ID" value="ELU05176.1"/>
    <property type="molecule type" value="Genomic_DNA"/>
</dbReference>
<dbReference type="GO" id="GO:0015375">
    <property type="term" value="F:glycine:sodium symporter activity"/>
    <property type="evidence" value="ECO:0007669"/>
    <property type="project" value="TreeGrafter"/>
</dbReference>
<evidence type="ECO:0000313" key="11">
    <source>
        <dbReference type="EnsemblMetazoa" id="CapteP140539"/>
    </source>
</evidence>
<feature type="transmembrane region" description="Helical" evidence="9">
    <location>
        <begin position="215"/>
        <end position="233"/>
    </location>
</feature>
<feature type="binding site" evidence="6">
    <location>
        <position position="298"/>
    </location>
    <ligand>
        <name>Na(+)</name>
        <dbReference type="ChEBI" id="CHEBI:29101"/>
        <label>1</label>
    </ligand>
</feature>
<keyword evidence="3 8" id="KW-0812">Transmembrane</keyword>
<comment type="similarity">
    <text evidence="8">Belongs to the sodium:neurotransmitter symporter (SNF) (TC 2.A.22) family.</text>
</comment>
<evidence type="ECO:0000256" key="2">
    <source>
        <dbReference type="ARBA" id="ARBA00022448"/>
    </source>
</evidence>
<feature type="transmembrane region" description="Helical" evidence="9">
    <location>
        <begin position="53"/>
        <end position="71"/>
    </location>
</feature>
<feature type="transmembrane region" description="Helical" evidence="9">
    <location>
        <begin position="291"/>
        <end position="312"/>
    </location>
</feature>
<evidence type="ECO:0000313" key="10">
    <source>
        <dbReference type="EMBL" id="ELU05176.1"/>
    </source>
</evidence>
<keyword evidence="2 8" id="KW-0813">Transport</keyword>
<dbReference type="EMBL" id="AMQN01001368">
    <property type="status" value="NOT_ANNOTATED_CDS"/>
    <property type="molecule type" value="Genomic_DNA"/>
</dbReference>
<dbReference type="OrthoDB" id="6581954at2759"/>
<reference evidence="12" key="1">
    <citation type="submission" date="2012-12" db="EMBL/GenBank/DDBJ databases">
        <authorList>
            <person name="Hellsten U."/>
            <person name="Grimwood J."/>
            <person name="Chapman J.A."/>
            <person name="Shapiro H."/>
            <person name="Aerts A."/>
            <person name="Otillar R.P."/>
            <person name="Terry A.Y."/>
            <person name="Boore J.L."/>
            <person name="Simakov O."/>
            <person name="Marletaz F."/>
            <person name="Cho S.-J."/>
            <person name="Edsinger-Gonzales E."/>
            <person name="Havlak P."/>
            <person name="Kuo D.-H."/>
            <person name="Larsson T."/>
            <person name="Lv J."/>
            <person name="Arendt D."/>
            <person name="Savage R."/>
            <person name="Osoegawa K."/>
            <person name="de Jong P."/>
            <person name="Lindberg D.R."/>
            <person name="Seaver E.C."/>
            <person name="Weisblat D.A."/>
            <person name="Putnam N.H."/>
            <person name="Grigoriev I.V."/>
            <person name="Rokhsar D.S."/>
        </authorList>
    </citation>
    <scope>NUCLEOTIDE SEQUENCE</scope>
    <source>
        <strain evidence="12">I ESC-2004</strain>
    </source>
</reference>
<evidence type="ECO:0000313" key="12">
    <source>
        <dbReference type="Proteomes" id="UP000014760"/>
    </source>
</evidence>
<feature type="transmembrane region" description="Helical" evidence="9">
    <location>
        <begin position="424"/>
        <end position="449"/>
    </location>
</feature>
<dbReference type="Proteomes" id="UP000014760">
    <property type="component" value="Unassembled WGS sequence"/>
</dbReference>
<feature type="transmembrane region" description="Helical" evidence="9">
    <location>
        <begin position="383"/>
        <end position="404"/>
    </location>
</feature>
<feature type="binding site" evidence="6">
    <location>
        <position position="398"/>
    </location>
    <ligand>
        <name>Na(+)</name>
        <dbReference type="ChEBI" id="CHEBI:29101"/>
        <label>1</label>
    </ligand>
</feature>
<keyword evidence="5 9" id="KW-0472">Membrane</keyword>
<feature type="binding site" evidence="6">
    <location>
        <position position="395"/>
    </location>
    <ligand>
        <name>Na(+)</name>
        <dbReference type="ChEBI" id="CHEBI:29101"/>
        <label>1</label>
    </ligand>
</feature>
<feature type="binding site" evidence="6">
    <location>
        <position position="35"/>
    </location>
    <ligand>
        <name>Na(+)</name>
        <dbReference type="ChEBI" id="CHEBI:29101"/>
        <label>1</label>
    </ligand>
</feature>
<reference evidence="11" key="3">
    <citation type="submission" date="2015-06" db="UniProtKB">
        <authorList>
            <consortium name="EnsemblMetazoa"/>
        </authorList>
    </citation>
    <scope>IDENTIFICATION</scope>
</reference>
<gene>
    <name evidence="10" type="ORF">CAPTEDRAFT_140539</name>
</gene>
<feature type="binding site" evidence="6">
    <location>
        <position position="39"/>
    </location>
    <ligand>
        <name>Na(+)</name>
        <dbReference type="ChEBI" id="CHEBI:29101"/>
        <label>1</label>
    </ligand>
</feature>
<evidence type="ECO:0000256" key="6">
    <source>
        <dbReference type="PIRSR" id="PIRSR600175-1"/>
    </source>
</evidence>
<keyword evidence="8" id="KW-0769">Symport</keyword>
<evidence type="ECO:0000256" key="7">
    <source>
        <dbReference type="PIRSR" id="PIRSR600175-2"/>
    </source>
</evidence>
<dbReference type="AlphaFoldDB" id="R7UP58"/>
<dbReference type="PROSITE" id="PS00610">
    <property type="entry name" value="NA_NEUROTRAN_SYMP_1"/>
    <property type="match status" value="1"/>
</dbReference>
<dbReference type="GO" id="GO:0046872">
    <property type="term" value="F:metal ion binding"/>
    <property type="evidence" value="ECO:0007669"/>
    <property type="project" value="UniProtKB-KW"/>
</dbReference>
<evidence type="ECO:0000256" key="3">
    <source>
        <dbReference type="ARBA" id="ARBA00022692"/>
    </source>
</evidence>
<proteinExistence type="inferred from homology"/>
<dbReference type="PROSITE" id="PS50267">
    <property type="entry name" value="NA_NEUROTRAN_SYMP_3"/>
    <property type="match status" value="1"/>
</dbReference>
<evidence type="ECO:0000256" key="1">
    <source>
        <dbReference type="ARBA" id="ARBA00004141"/>
    </source>
</evidence>
<keyword evidence="7" id="KW-1015">Disulfide bond</keyword>
<evidence type="ECO:0000256" key="9">
    <source>
        <dbReference type="SAM" id="Phobius"/>
    </source>
</evidence>
<name>R7UP58_CAPTE</name>
<keyword evidence="12" id="KW-1185">Reference proteome</keyword>
<protein>
    <recommendedName>
        <fullName evidence="8">Transporter</fullName>
    </recommendedName>
</protein>
<accession>R7UP58</accession>
<dbReference type="SUPFAM" id="SSF161070">
    <property type="entry name" value="SNF-like"/>
    <property type="match status" value="1"/>
</dbReference>
<feature type="transmembrane region" description="Helical" evidence="9">
    <location>
        <begin position="499"/>
        <end position="521"/>
    </location>
</feature>
<feature type="binding site" evidence="6">
    <location>
        <position position="32"/>
    </location>
    <ligand>
        <name>Na(+)</name>
        <dbReference type="ChEBI" id="CHEBI:29101"/>
        <label>1</label>
    </ligand>
</feature>
<keyword evidence="4 9" id="KW-1133">Transmembrane helix</keyword>
<keyword evidence="6" id="KW-0915">Sodium</keyword>